<dbReference type="GO" id="GO:0005886">
    <property type="term" value="C:plasma membrane"/>
    <property type="evidence" value="ECO:0007669"/>
    <property type="project" value="TreeGrafter"/>
</dbReference>
<dbReference type="Gene3D" id="1.20.120.520">
    <property type="entry name" value="nmb1532 protein domain like"/>
    <property type="match status" value="1"/>
</dbReference>
<feature type="domain" description="Hemerythrin-like" evidence="1">
    <location>
        <begin position="8"/>
        <end position="107"/>
    </location>
</feature>
<name>A0A3G4ZPI7_9VIRU</name>
<evidence type="ECO:0000313" key="2">
    <source>
        <dbReference type="EMBL" id="AYV76808.1"/>
    </source>
</evidence>
<dbReference type="PANTHER" id="PTHR39966">
    <property type="entry name" value="BLL2471 PROTEIN-RELATED"/>
    <property type="match status" value="1"/>
</dbReference>
<sequence>MSDHPEVTAIEDLMREHGLLNRLLLIYEEIVRRIQRDIPVDNNIINYVAKIIRKFIEEYHEKTEENYVFPKLVENGLRVKEVEELIKQHNLGRQLTDNIMNLTKVKDYNKTKLISHICNYIKMYRIHETREDTVIYQDFRKLLTKKEYDELAETFEKDEEKKLGKDGYDNTLKIVEKVEKYFGIYELSKVTIEIKQYIY</sequence>
<proteinExistence type="predicted"/>
<accession>A0A3G4ZPI7</accession>
<protein>
    <submittedName>
        <fullName evidence="2">Hemerythrin</fullName>
    </submittedName>
</protein>
<dbReference type="Pfam" id="PF01814">
    <property type="entry name" value="Hemerythrin"/>
    <property type="match status" value="1"/>
</dbReference>
<dbReference type="PANTHER" id="PTHR39966:SF1">
    <property type="entry name" value="HEMERYTHRIN-LIKE DOMAIN-CONTAINING PROTEIN"/>
    <property type="match status" value="1"/>
</dbReference>
<gene>
    <name evidence="2" type="ORF">Barrevirus1_30</name>
</gene>
<dbReference type="InterPro" id="IPR012312">
    <property type="entry name" value="Hemerythrin-like"/>
</dbReference>
<organism evidence="2">
    <name type="scientific">Barrevirus sp</name>
    <dbReference type="NCBI Taxonomy" id="2487763"/>
    <lineage>
        <taxon>Viruses</taxon>
        <taxon>Varidnaviria</taxon>
        <taxon>Bamfordvirae</taxon>
        <taxon>Nucleocytoviricota</taxon>
        <taxon>Megaviricetes</taxon>
        <taxon>Imitervirales</taxon>
        <taxon>Mimiviridae</taxon>
        <taxon>Klosneuvirinae</taxon>
    </lineage>
</organism>
<reference evidence="2" key="1">
    <citation type="submission" date="2018-10" db="EMBL/GenBank/DDBJ databases">
        <title>Hidden diversity of soil giant viruses.</title>
        <authorList>
            <person name="Schulz F."/>
            <person name="Alteio L."/>
            <person name="Goudeau D."/>
            <person name="Ryan E.M."/>
            <person name="Malmstrom R.R."/>
            <person name="Blanchard J."/>
            <person name="Woyke T."/>
        </authorList>
    </citation>
    <scope>NUCLEOTIDE SEQUENCE</scope>
    <source>
        <strain evidence="2">BAV1</strain>
    </source>
</reference>
<dbReference type="EMBL" id="MK071998">
    <property type="protein sequence ID" value="AYV76808.1"/>
    <property type="molecule type" value="Genomic_DNA"/>
</dbReference>
<evidence type="ECO:0000259" key="1">
    <source>
        <dbReference type="Pfam" id="PF01814"/>
    </source>
</evidence>